<comment type="caution">
    <text evidence="8">The sequence shown here is derived from an EMBL/GenBank/DDBJ whole genome shotgun (WGS) entry which is preliminary data.</text>
</comment>
<keyword evidence="4 6" id="KW-1133">Transmembrane helix</keyword>
<keyword evidence="9" id="KW-1185">Reference proteome</keyword>
<evidence type="ECO:0000313" key="9">
    <source>
        <dbReference type="Proteomes" id="UP001156664"/>
    </source>
</evidence>
<feature type="transmembrane region" description="Helical" evidence="6">
    <location>
        <begin position="794"/>
        <end position="816"/>
    </location>
</feature>
<evidence type="ECO:0000259" key="7">
    <source>
        <dbReference type="Pfam" id="PF02687"/>
    </source>
</evidence>
<evidence type="ECO:0000256" key="4">
    <source>
        <dbReference type="ARBA" id="ARBA00022989"/>
    </source>
</evidence>
<feature type="domain" description="ABC3 transporter permease C-terminal" evidence="7">
    <location>
        <begin position="710"/>
        <end position="822"/>
    </location>
</feature>
<protein>
    <submittedName>
        <fullName evidence="8">Inner membrane transport permease</fullName>
    </submittedName>
</protein>
<evidence type="ECO:0000256" key="2">
    <source>
        <dbReference type="ARBA" id="ARBA00022475"/>
    </source>
</evidence>
<feature type="transmembrane region" description="Helical" evidence="6">
    <location>
        <begin position="468"/>
        <end position="489"/>
    </location>
</feature>
<gene>
    <name evidence="8" type="ORF">GCM10007875_09530</name>
</gene>
<keyword evidence="3 6" id="KW-0812">Transmembrane</keyword>
<evidence type="ECO:0000256" key="1">
    <source>
        <dbReference type="ARBA" id="ARBA00004651"/>
    </source>
</evidence>
<organism evidence="8 9">
    <name type="scientific">Limnobacter litoralis</name>
    <dbReference type="NCBI Taxonomy" id="481366"/>
    <lineage>
        <taxon>Bacteria</taxon>
        <taxon>Pseudomonadati</taxon>
        <taxon>Pseudomonadota</taxon>
        <taxon>Betaproteobacteria</taxon>
        <taxon>Burkholderiales</taxon>
        <taxon>Burkholderiaceae</taxon>
        <taxon>Limnobacter</taxon>
    </lineage>
</organism>
<evidence type="ECO:0000256" key="5">
    <source>
        <dbReference type="ARBA" id="ARBA00023136"/>
    </source>
</evidence>
<dbReference type="EMBL" id="BSOJ01000009">
    <property type="protein sequence ID" value="GLR25865.1"/>
    <property type="molecule type" value="Genomic_DNA"/>
</dbReference>
<dbReference type="RefSeq" id="WP_284280306.1">
    <property type="nucleotide sequence ID" value="NZ_BSOJ01000009.1"/>
</dbReference>
<dbReference type="Pfam" id="PF02687">
    <property type="entry name" value="FtsX"/>
    <property type="match status" value="2"/>
</dbReference>
<dbReference type="Proteomes" id="UP001156664">
    <property type="component" value="Unassembled WGS sequence"/>
</dbReference>
<feature type="transmembrane region" description="Helical" evidence="6">
    <location>
        <begin position="255"/>
        <end position="278"/>
    </location>
</feature>
<dbReference type="PANTHER" id="PTHR30287:SF1">
    <property type="entry name" value="INNER MEMBRANE PROTEIN"/>
    <property type="match status" value="1"/>
</dbReference>
<feature type="transmembrane region" description="Helical" evidence="6">
    <location>
        <begin position="299"/>
        <end position="328"/>
    </location>
</feature>
<feature type="transmembrane region" description="Helical" evidence="6">
    <location>
        <begin position="348"/>
        <end position="372"/>
    </location>
</feature>
<feature type="transmembrane region" description="Helical" evidence="6">
    <location>
        <begin position="417"/>
        <end position="439"/>
    </location>
</feature>
<accession>A0ABQ5YMP7</accession>
<reference evidence="9" key="1">
    <citation type="journal article" date="2019" name="Int. J. Syst. Evol. Microbiol.">
        <title>The Global Catalogue of Microorganisms (GCM) 10K type strain sequencing project: providing services to taxonomists for standard genome sequencing and annotation.</title>
        <authorList>
            <consortium name="The Broad Institute Genomics Platform"/>
            <consortium name="The Broad Institute Genome Sequencing Center for Infectious Disease"/>
            <person name="Wu L."/>
            <person name="Ma J."/>
        </authorList>
    </citation>
    <scope>NUCLEOTIDE SEQUENCE [LARGE SCALE GENOMIC DNA]</scope>
    <source>
        <strain evidence="9">NBRC 105857</strain>
    </source>
</reference>
<keyword evidence="2" id="KW-1003">Cell membrane</keyword>
<evidence type="ECO:0000256" key="3">
    <source>
        <dbReference type="ARBA" id="ARBA00022692"/>
    </source>
</evidence>
<feature type="domain" description="ABC3 transporter permease C-terminal" evidence="7">
    <location>
        <begin position="258"/>
        <end position="367"/>
    </location>
</feature>
<keyword evidence="5 6" id="KW-0472">Membrane</keyword>
<evidence type="ECO:0000313" key="8">
    <source>
        <dbReference type="EMBL" id="GLR25865.1"/>
    </source>
</evidence>
<feature type="transmembrane region" description="Helical" evidence="6">
    <location>
        <begin position="710"/>
        <end position="733"/>
    </location>
</feature>
<dbReference type="InterPro" id="IPR003838">
    <property type="entry name" value="ABC3_permease_C"/>
</dbReference>
<sequence>MHALKYWVQQSRRPAFRLLLLALVLAIAAISSVGVFSARLQAALQRDATHMLGGGLVIESKMDPARLAWFSSLGQAALQGLRTAQSVVFPSVVVSRNADLLVSLKAVSNEYPLSGQLTIRSAQGEAEKVSHGPPSGEVWVDEGVPGSLGIQIGDQIKLGEVSFRVSRLILVEPDRGAGFASFAPRVMMNKSDLAATGLLGPGSRATWRVYLAGSSKAVQAYQQLIEPKLTASDHLETVEGGRPEISGTLNRANDFLSMAALIGALVACVGMSLVAHQFGREQAREMAILKSLGYTPRHLLKLNLTGLMLLTVLAGALGVLLGWAAHWVLLQLLQSLVGATLPMAGLSYLPFGVVLAGVLLLGFAAAPVAYALRAPTVAVLRQQATGSKWVRGLYTVVMGVAAAAAVSALVVSNVKLAMLLLAAFVTTCGVFAAVFYGLIRWMRAWSARKSSGGGQIEVLQSMSRRMPLLVVQGVSLALGLSALLILAVVQGDLISRWQAVIPPDAPNRFAFNIQPDQAKDFQKQLQTELHGQVRMYPMVRGRLIQINKQLIRADSFSDARAQAMVDREFNLSYQDTLPPKNKVIAGQWFDQNPFEPEVSIEQSVAKRLNLKLGDELTFEVAGVPVKAKVSNIRSLRWDSMEVNFYVIFPSAVLKDFPQTWITAFYSGQAQADQLTRKLVGAFPNVTIINTALIINQIQNILAQVSRAVQFVFLFTVAAGGLVVAACILSGARSRTREAAIYRAMGASTAQLQRAALFELVLLGAVAGFVAALAAEVTGWAVARFVFEFDYNGSWLVLLIGILVGVVASLVFGGWSVRKVCQAPVMATLREVGN</sequence>
<comment type="subcellular location">
    <subcellularLocation>
        <location evidence="1">Cell membrane</location>
        <topology evidence="1">Multi-pass membrane protein</topology>
    </subcellularLocation>
</comment>
<dbReference type="InterPro" id="IPR038766">
    <property type="entry name" value="Membrane_comp_ABC_pdt"/>
</dbReference>
<evidence type="ECO:0000256" key="6">
    <source>
        <dbReference type="SAM" id="Phobius"/>
    </source>
</evidence>
<proteinExistence type="predicted"/>
<feature type="transmembrane region" description="Helical" evidence="6">
    <location>
        <begin position="393"/>
        <end position="411"/>
    </location>
</feature>
<feature type="transmembrane region" description="Helical" evidence="6">
    <location>
        <begin position="754"/>
        <end position="774"/>
    </location>
</feature>
<dbReference type="PANTHER" id="PTHR30287">
    <property type="entry name" value="MEMBRANE COMPONENT OF PREDICTED ABC SUPERFAMILY METABOLITE UPTAKE TRANSPORTER"/>
    <property type="match status" value="1"/>
</dbReference>
<name>A0ABQ5YMP7_9BURK</name>